<keyword evidence="6" id="KW-0472">Membrane</keyword>
<evidence type="ECO:0000256" key="1">
    <source>
        <dbReference type="ARBA" id="ARBA00004141"/>
    </source>
</evidence>
<keyword evidence="3" id="KW-0812">Transmembrane</keyword>
<keyword evidence="4" id="KW-0378">Hydrolase</keyword>
<dbReference type="Pfam" id="PF01694">
    <property type="entry name" value="Rhomboid"/>
    <property type="match status" value="1"/>
</dbReference>
<keyword evidence="8" id="KW-0645">Protease</keyword>
<evidence type="ECO:0000259" key="7">
    <source>
        <dbReference type="Pfam" id="PF01694"/>
    </source>
</evidence>
<dbReference type="InterPro" id="IPR035952">
    <property type="entry name" value="Rhomboid-like_sf"/>
</dbReference>
<evidence type="ECO:0000313" key="8">
    <source>
        <dbReference type="EMBL" id="ASV28900.1"/>
    </source>
</evidence>
<dbReference type="AlphaFoldDB" id="A0A223V134"/>
<dbReference type="GO" id="GO:0016020">
    <property type="term" value="C:membrane"/>
    <property type="evidence" value="ECO:0007669"/>
    <property type="project" value="UniProtKB-SubCell"/>
</dbReference>
<dbReference type="OrthoDB" id="9807874at2"/>
<dbReference type="GO" id="GO:0004252">
    <property type="term" value="F:serine-type endopeptidase activity"/>
    <property type="evidence" value="ECO:0007669"/>
    <property type="project" value="InterPro"/>
</dbReference>
<accession>A0A223V134</accession>
<dbReference type="KEGG" id="marb:CJ263_00875"/>
<evidence type="ECO:0000256" key="5">
    <source>
        <dbReference type="ARBA" id="ARBA00022989"/>
    </source>
</evidence>
<evidence type="ECO:0000256" key="4">
    <source>
        <dbReference type="ARBA" id="ARBA00022801"/>
    </source>
</evidence>
<proteinExistence type="inferred from homology"/>
<sequence>MSRITEAIKHLLIINILFFVATQIYGDQMYQWFSLWFPKNENFHIWQIVTHMFMHGGFMHIAFNMYALYAFGTPLERMWGRNKFLFFYFSAGLGAALLHTGVNYFYFQEGMNALVNSGISESTVMDIVSKGQYNTEWYNIAGKSTIDNFLSAYHTPAVGASGAIYGVLVAFGMSYPNSELFLIFLPVPIKAKYFIPVLIALDLFSGITGYGIFGQGIAHFAHVGGALVGFLMMWYWKKNQFNNNRWDR</sequence>
<dbReference type="Proteomes" id="UP000215244">
    <property type="component" value="Chromosome"/>
</dbReference>
<keyword evidence="5" id="KW-1133">Transmembrane helix</keyword>
<dbReference type="RefSeq" id="WP_094995535.1">
    <property type="nucleotide sequence ID" value="NZ_BMJL01000001.1"/>
</dbReference>
<dbReference type="SMART" id="SM01160">
    <property type="entry name" value="DUF1751"/>
    <property type="match status" value="1"/>
</dbReference>
<gene>
    <name evidence="8" type="ORF">CJ263_00875</name>
</gene>
<comment type="similarity">
    <text evidence="2">Belongs to the peptidase S54 family.</text>
</comment>
<organism evidence="8 9">
    <name type="scientific">Maribacter cobaltidurans</name>
    <dbReference type="NCBI Taxonomy" id="1178778"/>
    <lineage>
        <taxon>Bacteria</taxon>
        <taxon>Pseudomonadati</taxon>
        <taxon>Bacteroidota</taxon>
        <taxon>Flavobacteriia</taxon>
        <taxon>Flavobacteriales</taxon>
        <taxon>Flavobacteriaceae</taxon>
        <taxon>Maribacter</taxon>
    </lineage>
</organism>
<feature type="domain" description="Peptidase S54 rhomboid" evidence="7">
    <location>
        <begin position="44"/>
        <end position="236"/>
    </location>
</feature>
<comment type="subcellular location">
    <subcellularLocation>
        <location evidence="1">Membrane</location>
        <topology evidence="1">Multi-pass membrane protein</topology>
    </subcellularLocation>
</comment>
<protein>
    <submittedName>
        <fullName evidence="8">Rhomboid family intramembrane serine protease</fullName>
    </submittedName>
</protein>
<evidence type="ECO:0000313" key="9">
    <source>
        <dbReference type="Proteomes" id="UP000215244"/>
    </source>
</evidence>
<dbReference type="PANTHER" id="PTHR43731:SF14">
    <property type="entry name" value="PRESENILIN-ASSOCIATED RHOMBOID-LIKE PROTEIN, MITOCHONDRIAL"/>
    <property type="match status" value="1"/>
</dbReference>
<keyword evidence="9" id="KW-1185">Reference proteome</keyword>
<dbReference type="Gene3D" id="1.20.1540.10">
    <property type="entry name" value="Rhomboid-like"/>
    <property type="match status" value="1"/>
</dbReference>
<evidence type="ECO:0000256" key="2">
    <source>
        <dbReference type="ARBA" id="ARBA00009045"/>
    </source>
</evidence>
<reference evidence="8 9" key="1">
    <citation type="submission" date="2017-08" db="EMBL/GenBank/DDBJ databases">
        <title>The complete genome sequence of Maribacter sp. B1, isolated from deep-sea sediment.</title>
        <authorList>
            <person name="Wu Y.-H."/>
            <person name="Cheng H."/>
            <person name="Xu X.-W."/>
        </authorList>
    </citation>
    <scope>NUCLEOTIDE SEQUENCE [LARGE SCALE GENOMIC DNA]</scope>
    <source>
        <strain evidence="8 9">B1</strain>
    </source>
</reference>
<evidence type="ECO:0000256" key="6">
    <source>
        <dbReference type="ARBA" id="ARBA00023136"/>
    </source>
</evidence>
<dbReference type="PANTHER" id="PTHR43731">
    <property type="entry name" value="RHOMBOID PROTEASE"/>
    <property type="match status" value="1"/>
</dbReference>
<name>A0A223V134_9FLAO</name>
<dbReference type="InterPro" id="IPR022764">
    <property type="entry name" value="Peptidase_S54_rhomboid_dom"/>
</dbReference>
<dbReference type="EMBL" id="CP022957">
    <property type="protein sequence ID" value="ASV28900.1"/>
    <property type="molecule type" value="Genomic_DNA"/>
</dbReference>
<dbReference type="SUPFAM" id="SSF144091">
    <property type="entry name" value="Rhomboid-like"/>
    <property type="match status" value="1"/>
</dbReference>
<evidence type="ECO:0000256" key="3">
    <source>
        <dbReference type="ARBA" id="ARBA00022692"/>
    </source>
</evidence>
<dbReference type="GO" id="GO:0006508">
    <property type="term" value="P:proteolysis"/>
    <property type="evidence" value="ECO:0007669"/>
    <property type="project" value="UniProtKB-KW"/>
</dbReference>
<dbReference type="InterPro" id="IPR050925">
    <property type="entry name" value="Rhomboid_protease_S54"/>
</dbReference>